<evidence type="ECO:0000256" key="5">
    <source>
        <dbReference type="ARBA" id="ARBA00022833"/>
    </source>
</evidence>
<dbReference type="OrthoDB" id="1305878at2759"/>
<keyword evidence="6" id="KW-0832">Ubl conjugation</keyword>
<gene>
    <name evidence="12" type="ORF">GOMPHAMPRED_004303</name>
</gene>
<dbReference type="PROSITE" id="PS50089">
    <property type="entry name" value="ZF_RING_2"/>
    <property type="match status" value="1"/>
</dbReference>
<evidence type="ECO:0000313" key="12">
    <source>
        <dbReference type="EMBL" id="CAF9927056.1"/>
    </source>
</evidence>
<dbReference type="InterPro" id="IPR001841">
    <property type="entry name" value="Znf_RING"/>
</dbReference>
<comment type="similarity">
    <text evidence="1">Belongs to the SH3RF family.</text>
</comment>
<evidence type="ECO:0000313" key="13">
    <source>
        <dbReference type="Proteomes" id="UP000664169"/>
    </source>
</evidence>
<proteinExistence type="inferred from homology"/>
<keyword evidence="13" id="KW-1185">Reference proteome</keyword>
<dbReference type="SUPFAM" id="SSF57850">
    <property type="entry name" value="RING/U-box"/>
    <property type="match status" value="1"/>
</dbReference>
<organism evidence="12 13">
    <name type="scientific">Gomphillus americanus</name>
    <dbReference type="NCBI Taxonomy" id="1940652"/>
    <lineage>
        <taxon>Eukaryota</taxon>
        <taxon>Fungi</taxon>
        <taxon>Dikarya</taxon>
        <taxon>Ascomycota</taxon>
        <taxon>Pezizomycotina</taxon>
        <taxon>Lecanoromycetes</taxon>
        <taxon>OSLEUM clade</taxon>
        <taxon>Ostropomycetidae</taxon>
        <taxon>Ostropales</taxon>
        <taxon>Graphidaceae</taxon>
        <taxon>Gomphilloideae</taxon>
        <taxon>Gomphillus</taxon>
    </lineage>
</organism>
<comment type="caution">
    <text evidence="12">The sequence shown here is derived from an EMBL/GenBank/DDBJ whole genome shotgun (WGS) entry which is preliminary data.</text>
</comment>
<name>A0A8H3FJF3_9LECA</name>
<feature type="compositionally biased region" description="Polar residues" evidence="9">
    <location>
        <begin position="364"/>
        <end position="378"/>
    </location>
</feature>
<dbReference type="InterPro" id="IPR036028">
    <property type="entry name" value="SH3-like_dom_sf"/>
</dbReference>
<feature type="compositionally biased region" description="Basic residues" evidence="9">
    <location>
        <begin position="153"/>
        <end position="162"/>
    </location>
</feature>
<dbReference type="PROSITE" id="PS50002">
    <property type="entry name" value="SH3"/>
    <property type="match status" value="1"/>
</dbReference>
<dbReference type="GO" id="GO:0016567">
    <property type="term" value="P:protein ubiquitination"/>
    <property type="evidence" value="ECO:0007669"/>
    <property type="project" value="TreeGrafter"/>
</dbReference>
<dbReference type="SUPFAM" id="SSF50044">
    <property type="entry name" value="SH3-domain"/>
    <property type="match status" value="1"/>
</dbReference>
<evidence type="ECO:0000256" key="2">
    <source>
        <dbReference type="ARBA" id="ARBA00022443"/>
    </source>
</evidence>
<dbReference type="Gene3D" id="2.30.30.40">
    <property type="entry name" value="SH3 Domains"/>
    <property type="match status" value="1"/>
</dbReference>
<dbReference type="AlphaFoldDB" id="A0A8H3FJF3"/>
<dbReference type="GO" id="GO:0006511">
    <property type="term" value="P:ubiquitin-dependent protein catabolic process"/>
    <property type="evidence" value="ECO:0007669"/>
    <property type="project" value="TreeGrafter"/>
</dbReference>
<dbReference type="InterPro" id="IPR052256">
    <property type="entry name" value="E3_ubiquitin-ligase_CHFR"/>
</dbReference>
<dbReference type="GO" id="GO:0004842">
    <property type="term" value="F:ubiquitin-protein transferase activity"/>
    <property type="evidence" value="ECO:0007669"/>
    <property type="project" value="TreeGrafter"/>
</dbReference>
<evidence type="ECO:0000256" key="7">
    <source>
        <dbReference type="PROSITE-ProRule" id="PRU00175"/>
    </source>
</evidence>
<evidence type="ECO:0000256" key="9">
    <source>
        <dbReference type="SAM" id="MobiDB-lite"/>
    </source>
</evidence>
<evidence type="ECO:0000256" key="4">
    <source>
        <dbReference type="ARBA" id="ARBA00022771"/>
    </source>
</evidence>
<dbReference type="Proteomes" id="UP000664169">
    <property type="component" value="Unassembled WGS sequence"/>
</dbReference>
<dbReference type="SMART" id="SM00184">
    <property type="entry name" value="RING"/>
    <property type="match status" value="1"/>
</dbReference>
<dbReference type="GO" id="GO:0005634">
    <property type="term" value="C:nucleus"/>
    <property type="evidence" value="ECO:0007669"/>
    <property type="project" value="TreeGrafter"/>
</dbReference>
<reference evidence="12" key="1">
    <citation type="submission" date="2021-03" db="EMBL/GenBank/DDBJ databases">
        <authorList>
            <person name="Tagirdzhanova G."/>
        </authorList>
    </citation>
    <scope>NUCLEOTIDE SEQUENCE</scope>
</reference>
<evidence type="ECO:0000256" key="8">
    <source>
        <dbReference type="PROSITE-ProRule" id="PRU00192"/>
    </source>
</evidence>
<feature type="domain" description="RING-type" evidence="11">
    <location>
        <begin position="18"/>
        <end position="63"/>
    </location>
</feature>
<dbReference type="InterPro" id="IPR001452">
    <property type="entry name" value="SH3_domain"/>
</dbReference>
<protein>
    <recommendedName>
        <fullName evidence="14">RING-type domain-containing protein</fullName>
    </recommendedName>
</protein>
<feature type="compositionally biased region" description="Polar residues" evidence="9">
    <location>
        <begin position="407"/>
        <end position="467"/>
    </location>
</feature>
<feature type="region of interest" description="Disordered" evidence="9">
    <location>
        <begin position="89"/>
        <end position="187"/>
    </location>
</feature>
<keyword evidence="5" id="KW-0862">Zinc</keyword>
<evidence type="ECO:0008006" key="14">
    <source>
        <dbReference type="Google" id="ProtNLM"/>
    </source>
</evidence>
<evidence type="ECO:0000256" key="6">
    <source>
        <dbReference type="ARBA" id="ARBA00022843"/>
    </source>
</evidence>
<evidence type="ECO:0000256" key="3">
    <source>
        <dbReference type="ARBA" id="ARBA00022723"/>
    </source>
</evidence>
<keyword evidence="2 8" id="KW-0728">SH3 domain</keyword>
<dbReference type="EMBL" id="CAJPDQ010000026">
    <property type="protein sequence ID" value="CAF9927056.1"/>
    <property type="molecule type" value="Genomic_DNA"/>
</dbReference>
<evidence type="ECO:0000256" key="1">
    <source>
        <dbReference type="ARBA" id="ARBA00008649"/>
    </source>
</evidence>
<dbReference type="Gene3D" id="3.30.40.10">
    <property type="entry name" value="Zinc/RING finger domain, C3HC4 (zinc finger)"/>
    <property type="match status" value="1"/>
</dbReference>
<feature type="compositionally biased region" description="Low complexity" evidence="9">
    <location>
        <begin position="470"/>
        <end position="484"/>
    </location>
</feature>
<dbReference type="InterPro" id="IPR017907">
    <property type="entry name" value="Znf_RING_CS"/>
</dbReference>
<dbReference type="PANTHER" id="PTHR16079">
    <property type="entry name" value="UBIQUITIN LIGASE PROTEIN CHFR"/>
    <property type="match status" value="1"/>
</dbReference>
<dbReference type="GO" id="GO:0008270">
    <property type="term" value="F:zinc ion binding"/>
    <property type="evidence" value="ECO:0007669"/>
    <property type="project" value="UniProtKB-KW"/>
</dbReference>
<feature type="domain" description="SH3" evidence="10">
    <location>
        <begin position="659"/>
        <end position="720"/>
    </location>
</feature>
<accession>A0A8H3FJF3</accession>
<keyword evidence="4 7" id="KW-0863">Zinc-finger</keyword>
<feature type="compositionally biased region" description="Basic and acidic residues" evidence="9">
    <location>
        <begin position="89"/>
        <end position="100"/>
    </location>
</feature>
<dbReference type="InterPro" id="IPR018957">
    <property type="entry name" value="Znf_C3HC4_RING-type"/>
</dbReference>
<evidence type="ECO:0000259" key="11">
    <source>
        <dbReference type="PROSITE" id="PS50089"/>
    </source>
</evidence>
<dbReference type="InterPro" id="IPR013083">
    <property type="entry name" value="Znf_RING/FYVE/PHD"/>
</dbReference>
<feature type="compositionally biased region" description="Low complexity" evidence="9">
    <location>
        <begin position="276"/>
        <end position="297"/>
    </location>
</feature>
<keyword evidence="3" id="KW-0479">Metal-binding</keyword>
<feature type="compositionally biased region" description="Low complexity" evidence="9">
    <location>
        <begin position="347"/>
        <end position="363"/>
    </location>
</feature>
<feature type="region of interest" description="Disordered" evidence="9">
    <location>
        <begin position="241"/>
        <end position="485"/>
    </location>
</feature>
<dbReference type="SMART" id="SM00326">
    <property type="entry name" value="SH3"/>
    <property type="match status" value="1"/>
</dbReference>
<dbReference type="Pfam" id="PF00097">
    <property type="entry name" value="zf-C3HC4"/>
    <property type="match status" value="1"/>
</dbReference>
<dbReference type="PANTHER" id="PTHR16079:SF4">
    <property type="entry name" value="E3 UBIQUITIN-PROTEIN LIGASE CHFR"/>
    <property type="match status" value="1"/>
</dbReference>
<feature type="compositionally biased region" description="Basic and acidic residues" evidence="9">
    <location>
        <begin position="110"/>
        <end position="152"/>
    </location>
</feature>
<sequence length="724" mass="81437">MAEQLQPKAVDLENELTCAVCTEILYQPLTLLDCLHTFCGSCLKIWFQAASSRGNPHTCPACRNVVRATSSDAKINTLLDMYLQLNPDKAKSEEERKEIASRYTKGENVLPKRSERRRDEPSNSDRRMVDELQEMSLRDSHSRDYRQGYERGVRHRQRSRERRRAEQGTRTAAENNAQARHIERQSSLRSVISTEELDSNAMVDEILRQISEEGLLEGIDIFDPAQQDELVQRISEAYRRRVNGERRPPANRTSESQNDSSLSVPGSRTRARSSRSRSSNRSPSTTSVSSRSPGDGSSARRHARSTSATEEGHTSHPPVSRPHLLDTDTAIQPSRPRRSNESRRHTSSAAERASAPRQASRSATDLSTYSNTSMSPTSRPIEINSRRNTEPRNLTQAEGEGLGITDTGVQPRSRNSNPTSTSQRASDTSPRRSSGQRPPNIEITRSQHSSAPTTPRLTTSTQVQRPPQTVPDSSVVEPSQSSRSKMYREVSVNCDRCGKEHIEYELHEHCSICQEGSYNICHECYRQGKGCLHWFGFGDLAWYQFRQSVSQQDPPHALVGRNLELFVRDVIDLQTIAFGNADELAERMVTKAGLGQRRVIVNDLVGGLCFEDRTKPGEWSWVEGEQRRTRSLAQRMFDENKPVESVENTILRKFPPDGGIGFHVRAIHPRLPAAGSKDELSFPRGAEIWEAQEISADWYHGSYAGERGLFPVNHVMVLGQITTQ</sequence>
<dbReference type="PROSITE" id="PS00518">
    <property type="entry name" value="ZF_RING_1"/>
    <property type="match status" value="1"/>
</dbReference>
<evidence type="ECO:0000259" key="10">
    <source>
        <dbReference type="PROSITE" id="PS50002"/>
    </source>
</evidence>
<feature type="compositionally biased region" description="Polar residues" evidence="9">
    <location>
        <begin position="251"/>
        <end position="266"/>
    </location>
</feature>